<accession>A0AAV7W571</accession>
<keyword evidence="2" id="KW-1185">Reference proteome</keyword>
<protein>
    <recommendedName>
        <fullName evidence="3">Secreted protein</fullName>
    </recommendedName>
</protein>
<evidence type="ECO:0008006" key="3">
    <source>
        <dbReference type="Google" id="ProtNLM"/>
    </source>
</evidence>
<name>A0AAV7W571_PLEWA</name>
<proteinExistence type="predicted"/>
<dbReference type="EMBL" id="JANPWB010000002">
    <property type="protein sequence ID" value="KAJ1209134.1"/>
    <property type="molecule type" value="Genomic_DNA"/>
</dbReference>
<organism evidence="1 2">
    <name type="scientific">Pleurodeles waltl</name>
    <name type="common">Iberian ribbed newt</name>
    <dbReference type="NCBI Taxonomy" id="8319"/>
    <lineage>
        <taxon>Eukaryota</taxon>
        <taxon>Metazoa</taxon>
        <taxon>Chordata</taxon>
        <taxon>Craniata</taxon>
        <taxon>Vertebrata</taxon>
        <taxon>Euteleostomi</taxon>
        <taxon>Amphibia</taxon>
        <taxon>Batrachia</taxon>
        <taxon>Caudata</taxon>
        <taxon>Salamandroidea</taxon>
        <taxon>Salamandridae</taxon>
        <taxon>Pleurodelinae</taxon>
        <taxon>Pleurodeles</taxon>
    </lineage>
</organism>
<evidence type="ECO:0000313" key="1">
    <source>
        <dbReference type="EMBL" id="KAJ1209134.1"/>
    </source>
</evidence>
<comment type="caution">
    <text evidence="1">The sequence shown here is derived from an EMBL/GenBank/DDBJ whole genome shotgun (WGS) entry which is preliminary data.</text>
</comment>
<reference evidence="1" key="1">
    <citation type="journal article" date="2022" name="bioRxiv">
        <title>Sequencing and chromosome-scale assembly of the giantPleurodeles waltlgenome.</title>
        <authorList>
            <person name="Brown T."/>
            <person name="Elewa A."/>
            <person name="Iarovenko S."/>
            <person name="Subramanian E."/>
            <person name="Araus A.J."/>
            <person name="Petzold A."/>
            <person name="Susuki M."/>
            <person name="Suzuki K.-i.T."/>
            <person name="Hayashi T."/>
            <person name="Toyoda A."/>
            <person name="Oliveira C."/>
            <person name="Osipova E."/>
            <person name="Leigh N.D."/>
            <person name="Simon A."/>
            <person name="Yun M.H."/>
        </authorList>
    </citation>
    <scope>NUCLEOTIDE SEQUENCE</scope>
    <source>
        <strain evidence="1">20211129_DDA</strain>
        <tissue evidence="1">Liver</tissue>
    </source>
</reference>
<dbReference type="Proteomes" id="UP001066276">
    <property type="component" value="Chromosome 1_2"/>
</dbReference>
<gene>
    <name evidence="1" type="ORF">NDU88_004512</name>
</gene>
<evidence type="ECO:0000313" key="2">
    <source>
        <dbReference type="Proteomes" id="UP001066276"/>
    </source>
</evidence>
<sequence length="94" mass="10509">MEVIVRRVGARVVRHLPSVLLVFCFLIPGEWQVTVRGDRGGERAEFWSLGHGAVDGSRTQRVPREMLPDSLQPSRAANWKSSCRLEGEGEGIPR</sequence>
<dbReference type="AlphaFoldDB" id="A0AAV7W571"/>